<dbReference type="EMBL" id="HACA01016459">
    <property type="protein sequence ID" value="CDW33820.1"/>
    <property type="molecule type" value="Transcribed_RNA"/>
</dbReference>
<protein>
    <submittedName>
        <fullName evidence="1">Uncharacterized protein</fullName>
    </submittedName>
</protein>
<name>A0A0K2U702_LEPSM</name>
<dbReference type="AlphaFoldDB" id="A0A0K2U702"/>
<organism evidence="1">
    <name type="scientific">Lepeophtheirus salmonis</name>
    <name type="common">Salmon louse</name>
    <name type="synonym">Caligus salmonis</name>
    <dbReference type="NCBI Taxonomy" id="72036"/>
    <lineage>
        <taxon>Eukaryota</taxon>
        <taxon>Metazoa</taxon>
        <taxon>Ecdysozoa</taxon>
        <taxon>Arthropoda</taxon>
        <taxon>Crustacea</taxon>
        <taxon>Multicrustacea</taxon>
        <taxon>Hexanauplia</taxon>
        <taxon>Copepoda</taxon>
        <taxon>Siphonostomatoida</taxon>
        <taxon>Caligidae</taxon>
        <taxon>Lepeophtheirus</taxon>
    </lineage>
</organism>
<sequence>MHQKSSLKGLHPEIIDVDTHTRVCFSSYSTSVSISLSSLSLVSKDRKTTVVYLHTTQPTYIHSKNMSP</sequence>
<accession>A0A0K2U702</accession>
<reference evidence="1" key="1">
    <citation type="submission" date="2014-05" db="EMBL/GenBank/DDBJ databases">
        <authorList>
            <person name="Chronopoulou M."/>
        </authorList>
    </citation>
    <scope>NUCLEOTIDE SEQUENCE</scope>
    <source>
        <tissue evidence="1">Whole organism</tissue>
    </source>
</reference>
<proteinExistence type="predicted"/>
<evidence type="ECO:0000313" key="1">
    <source>
        <dbReference type="EMBL" id="CDW33820.1"/>
    </source>
</evidence>